<comment type="similarity">
    <text evidence="5">Belongs to the class I-like SAM-binding methyltransferase superfamily. C5-methyltransferase family.</text>
</comment>
<evidence type="ECO:0000256" key="4">
    <source>
        <dbReference type="ARBA" id="ARBA00022691"/>
    </source>
</evidence>
<protein>
    <recommendedName>
        <fullName evidence="1">DNA (cytosine-5-)-methyltransferase</fullName>
        <ecNumber evidence="1">2.1.1.37</ecNumber>
    </recommendedName>
</protein>
<dbReference type="EC" id="2.1.1.37" evidence="1"/>
<evidence type="ECO:0000313" key="7">
    <source>
        <dbReference type="Proteomes" id="UP000245946"/>
    </source>
</evidence>
<dbReference type="PANTHER" id="PTHR10629:SF52">
    <property type="entry name" value="DNA (CYTOSINE-5)-METHYLTRANSFERASE 1"/>
    <property type="match status" value="1"/>
</dbReference>
<keyword evidence="3 5" id="KW-0808">Transferase</keyword>
<dbReference type="PANTHER" id="PTHR10629">
    <property type="entry name" value="CYTOSINE-SPECIFIC METHYLTRANSFERASE"/>
    <property type="match status" value="1"/>
</dbReference>
<keyword evidence="4 5" id="KW-0949">S-adenosyl-L-methionine</keyword>
<keyword evidence="7" id="KW-1185">Reference proteome</keyword>
<dbReference type="SUPFAM" id="SSF53335">
    <property type="entry name" value="S-adenosyl-L-methionine-dependent methyltransferases"/>
    <property type="match status" value="1"/>
</dbReference>
<dbReference type="PROSITE" id="PS00095">
    <property type="entry name" value="C5_MTASE_2"/>
    <property type="match status" value="1"/>
</dbReference>
<dbReference type="GO" id="GO:0044027">
    <property type="term" value="P:negative regulation of gene expression via chromosomal CpG island methylation"/>
    <property type="evidence" value="ECO:0007669"/>
    <property type="project" value="TreeGrafter"/>
</dbReference>
<dbReference type="Pfam" id="PF00145">
    <property type="entry name" value="DNA_methylase"/>
    <property type="match status" value="3"/>
</dbReference>
<dbReference type="Proteomes" id="UP000245946">
    <property type="component" value="Unassembled WGS sequence"/>
</dbReference>
<accession>A0A316Z7D7</accession>
<sequence>MDSSSSPEPPSGPASRAVVTPLVAAVLARCNTAPHLYTTLPAGAPALRRAAFAVRRIEDRIALGHVVKLVQNAHGGALSEYALVSSIVDADEPGMPARISGPVLVGQERTPLAPVGPLDELFRTARVWHGRASSEHISGLVEGARLRFAYDEQTCALVPLDNAVASPEIELHEHDFVYIDAPLPSADAGEVLVHAPWRIAQIRKLSRSGAHKVQLFDRTAAVDGFEDEQLLSKGAKQVLPSAAYIRGKCWVESARSMKERDRLRGLPDVFYVAGDVKQCMRCRDEREKRQHIERRLKKHRLKALDLFAGAGGLSTGAVLSGLAKCKWANDFDSSAAATFSSLHNKVIIDTRDCNVVLRDIIEGRAPPHMPDPAEGLVDVITAGPPCQGECFPLLALVCMADPLAGFSRANMATNNKSRPMDPRNMLVATTLAFIDVYRPRFVVLENVGGLVDPANGKLGDVDVSQGFLKMILTSFCEMGYGVRAHIAQAVEYGVAQSRPRIIFLAARSGEPLPDFPLQTHAGFKKATPKQFKVEGCDARITTCRCVNGAPLPAVTAGAVLSDLPMFDWMSSCEQRPCAAALSITQADPHVIYPDKNDEHDRWRRERAKIIPSFEVPKRGESDVDRIGPQSPCAYRCQPRTSHQLALRQLVPGSAISSSAYKQQVTQHQTTVLSLDASERVCNVKLAPNANYDTWPPSKPKLASWGYSSLAAASARKNSAYPKAYLRADPAGALQISMARMDPGSKSGGNLHWDQYRLLTVREVARAQGFPDGVHFATEHGFGDAIRQVGNAVPVPLARAVFRSILRALVDRELATEDEGETASAKRRRVDE</sequence>
<evidence type="ECO:0000256" key="2">
    <source>
        <dbReference type="ARBA" id="ARBA00022603"/>
    </source>
</evidence>
<dbReference type="InterPro" id="IPR050390">
    <property type="entry name" value="C5-Methyltransferase"/>
</dbReference>
<gene>
    <name evidence="6" type="ORF">FA09DRAFT_362106</name>
</gene>
<evidence type="ECO:0000256" key="3">
    <source>
        <dbReference type="ARBA" id="ARBA00022679"/>
    </source>
</evidence>
<dbReference type="RefSeq" id="XP_025596424.1">
    <property type="nucleotide sequence ID" value="XM_025745437.1"/>
</dbReference>
<dbReference type="Gene3D" id="3.90.120.10">
    <property type="entry name" value="DNA Methylase, subunit A, domain 2"/>
    <property type="match status" value="1"/>
</dbReference>
<dbReference type="STRING" id="58919.A0A316Z7D7"/>
<dbReference type="InterPro" id="IPR031303">
    <property type="entry name" value="C5_meth_CS"/>
</dbReference>
<dbReference type="InterPro" id="IPR029063">
    <property type="entry name" value="SAM-dependent_MTases_sf"/>
</dbReference>
<dbReference type="GO" id="GO:0003677">
    <property type="term" value="F:DNA binding"/>
    <property type="evidence" value="ECO:0007669"/>
    <property type="project" value="TreeGrafter"/>
</dbReference>
<keyword evidence="2 5" id="KW-0489">Methyltransferase</keyword>
<dbReference type="AlphaFoldDB" id="A0A316Z7D7"/>
<dbReference type="GeneID" id="37272981"/>
<feature type="active site" evidence="5">
    <location>
        <position position="386"/>
    </location>
</feature>
<dbReference type="Gene3D" id="3.40.50.150">
    <property type="entry name" value="Vaccinia Virus protein VP39"/>
    <property type="match status" value="1"/>
</dbReference>
<evidence type="ECO:0000256" key="5">
    <source>
        <dbReference type="PROSITE-ProRule" id="PRU01016"/>
    </source>
</evidence>
<dbReference type="GO" id="GO:0032259">
    <property type="term" value="P:methylation"/>
    <property type="evidence" value="ECO:0007669"/>
    <property type="project" value="UniProtKB-KW"/>
</dbReference>
<dbReference type="PROSITE" id="PS51679">
    <property type="entry name" value="SAM_MT_C5"/>
    <property type="match status" value="1"/>
</dbReference>
<evidence type="ECO:0000313" key="6">
    <source>
        <dbReference type="EMBL" id="PWN96145.1"/>
    </source>
</evidence>
<dbReference type="PRINTS" id="PR00105">
    <property type="entry name" value="C5METTRFRASE"/>
</dbReference>
<evidence type="ECO:0000256" key="1">
    <source>
        <dbReference type="ARBA" id="ARBA00011975"/>
    </source>
</evidence>
<dbReference type="EMBL" id="KZ819300">
    <property type="protein sequence ID" value="PWN96145.1"/>
    <property type="molecule type" value="Genomic_DNA"/>
</dbReference>
<dbReference type="OrthoDB" id="5376140at2759"/>
<dbReference type="GO" id="GO:0005634">
    <property type="term" value="C:nucleus"/>
    <property type="evidence" value="ECO:0007669"/>
    <property type="project" value="TreeGrafter"/>
</dbReference>
<organism evidence="6 7">
    <name type="scientific">Tilletiopsis washingtonensis</name>
    <dbReference type="NCBI Taxonomy" id="58919"/>
    <lineage>
        <taxon>Eukaryota</taxon>
        <taxon>Fungi</taxon>
        <taxon>Dikarya</taxon>
        <taxon>Basidiomycota</taxon>
        <taxon>Ustilaginomycotina</taxon>
        <taxon>Exobasidiomycetes</taxon>
        <taxon>Entylomatales</taxon>
        <taxon>Entylomatales incertae sedis</taxon>
        <taxon>Tilletiopsis</taxon>
    </lineage>
</organism>
<name>A0A316Z7D7_9BASI</name>
<proteinExistence type="inferred from homology"/>
<dbReference type="InterPro" id="IPR001525">
    <property type="entry name" value="C5_MeTfrase"/>
</dbReference>
<reference evidence="6 7" key="1">
    <citation type="journal article" date="2018" name="Mol. Biol. Evol.">
        <title>Broad Genomic Sampling Reveals a Smut Pathogenic Ancestry of the Fungal Clade Ustilaginomycotina.</title>
        <authorList>
            <person name="Kijpornyongpan T."/>
            <person name="Mondo S.J."/>
            <person name="Barry K."/>
            <person name="Sandor L."/>
            <person name="Lee J."/>
            <person name="Lipzen A."/>
            <person name="Pangilinan J."/>
            <person name="LaButti K."/>
            <person name="Hainaut M."/>
            <person name="Henrissat B."/>
            <person name="Grigoriev I.V."/>
            <person name="Spatafora J.W."/>
            <person name="Aime M.C."/>
        </authorList>
    </citation>
    <scope>NUCLEOTIDE SEQUENCE [LARGE SCALE GENOMIC DNA]</scope>
    <source>
        <strain evidence="6 7">MCA 4186</strain>
    </source>
</reference>
<dbReference type="GO" id="GO:0003886">
    <property type="term" value="F:DNA (cytosine-5-)-methyltransferase activity"/>
    <property type="evidence" value="ECO:0007669"/>
    <property type="project" value="UniProtKB-EC"/>
</dbReference>